<dbReference type="InterPro" id="IPR037066">
    <property type="entry name" value="Plug_dom_sf"/>
</dbReference>
<evidence type="ECO:0000256" key="2">
    <source>
        <dbReference type="ARBA" id="ARBA00022448"/>
    </source>
</evidence>
<evidence type="ECO:0000256" key="6">
    <source>
        <dbReference type="ARBA" id="ARBA00023136"/>
    </source>
</evidence>
<sequence length="637" mass="71532">MLFAIGCAFSYQSFAQKDTIFLAPATVRGTAPERFMSGLKYQKIDSVTLTQFRFQNLADILAYNTSLAFKNYGPGALTTVSFRGTSANHTAVLWNGLNINSPTLGQSDFSTIPVAGFDQLAVQYGSAASIVGTDAVGGSVLLNSTAPTQGFSAAIGRQQESFHNSQTQAWAKYGSALGKNWAISGKTAIYYGNMKNRFPEPTRRNVLLLPTQTIQKGIVQDVFLRSKNNHELSAHVWLTDNALTINPENAAGRELTQTQAYRTMLKYQWNDFSVRASWVRDIIDYATGDYSNLDHAVTDKLGTRIERDFHWNVGAAGKIQIKSGGEFTHFRTRVAGYERPEITENRGDLFLLTRWETTSGLLVSANLRQAFVTGFQPPFTPSLGVEYPLIQTNRYTLKAKGSLARSYRVPTLNERYWKTLGNPDIKPESGFNKELGIDQQYTTSDNQLFSFSATVYHNRIKNWSYWNPGNSFKVENLQEVLARGIELQAGWNASFRMIKTGARMNYTYTRSSQEKIYDAYAVDIVGKQLTYIPKHSGNVNLFTAYRNFRLTGQLLAVSRRYTRTDNSLYLDSYVLANLLAETNYNLGNMQLRIQGQVNNIGNSFYLNVRSNAMPGRSFAINLLLSYRSYTEADKKLK</sequence>
<dbReference type="OrthoDB" id="9762903at2"/>
<proteinExistence type="inferred from homology"/>
<dbReference type="InterPro" id="IPR039426">
    <property type="entry name" value="TonB-dep_rcpt-like"/>
</dbReference>
<dbReference type="InterPro" id="IPR012910">
    <property type="entry name" value="Plug_dom"/>
</dbReference>
<dbReference type="EMBL" id="QNUL01000006">
    <property type="protein sequence ID" value="REA62201.1"/>
    <property type="molecule type" value="Genomic_DNA"/>
</dbReference>
<keyword evidence="5" id="KW-0732">Signal</keyword>
<evidence type="ECO:0000256" key="3">
    <source>
        <dbReference type="ARBA" id="ARBA00022452"/>
    </source>
</evidence>
<evidence type="ECO:0000256" key="7">
    <source>
        <dbReference type="ARBA" id="ARBA00023237"/>
    </source>
</evidence>
<dbReference type="GO" id="GO:0009279">
    <property type="term" value="C:cell outer membrane"/>
    <property type="evidence" value="ECO:0007669"/>
    <property type="project" value="UniProtKB-SubCell"/>
</dbReference>
<evidence type="ECO:0000313" key="10">
    <source>
        <dbReference type="EMBL" id="REA62201.1"/>
    </source>
</evidence>
<organism evidence="10 11">
    <name type="scientific">Dyadobacter luteus</name>
    <dbReference type="NCBI Taxonomy" id="2259619"/>
    <lineage>
        <taxon>Bacteria</taxon>
        <taxon>Pseudomonadati</taxon>
        <taxon>Bacteroidota</taxon>
        <taxon>Cytophagia</taxon>
        <taxon>Cytophagales</taxon>
        <taxon>Spirosomataceae</taxon>
        <taxon>Dyadobacter</taxon>
    </lineage>
</organism>
<comment type="subcellular location">
    <subcellularLocation>
        <location evidence="1 8">Cell outer membrane</location>
        <topology evidence="1 8">Multi-pass membrane protein</topology>
    </subcellularLocation>
</comment>
<dbReference type="Proteomes" id="UP000256373">
    <property type="component" value="Unassembled WGS sequence"/>
</dbReference>
<dbReference type="Pfam" id="PF07715">
    <property type="entry name" value="Plug"/>
    <property type="match status" value="1"/>
</dbReference>
<dbReference type="PANTHER" id="PTHR30069:SF29">
    <property type="entry name" value="HEMOGLOBIN AND HEMOGLOBIN-HAPTOGLOBIN-BINDING PROTEIN 1-RELATED"/>
    <property type="match status" value="1"/>
</dbReference>
<keyword evidence="10" id="KW-0675">Receptor</keyword>
<evidence type="ECO:0000313" key="11">
    <source>
        <dbReference type="Proteomes" id="UP000256373"/>
    </source>
</evidence>
<gene>
    <name evidence="10" type="ORF">DSL64_10065</name>
</gene>
<protein>
    <submittedName>
        <fullName evidence="10">TonB-dependent receptor</fullName>
    </submittedName>
</protein>
<dbReference type="Gene3D" id="2.40.170.20">
    <property type="entry name" value="TonB-dependent receptor, beta-barrel domain"/>
    <property type="match status" value="1"/>
</dbReference>
<dbReference type="AlphaFoldDB" id="A0A3D8YCT4"/>
<feature type="domain" description="TonB-dependent receptor plug" evidence="9">
    <location>
        <begin position="43"/>
        <end position="138"/>
    </location>
</feature>
<accession>A0A3D8YCT4</accession>
<dbReference type="Gene3D" id="2.170.130.10">
    <property type="entry name" value="TonB-dependent receptor, plug domain"/>
    <property type="match status" value="1"/>
</dbReference>
<keyword evidence="2 8" id="KW-0813">Transport</keyword>
<evidence type="ECO:0000259" key="9">
    <source>
        <dbReference type="Pfam" id="PF07715"/>
    </source>
</evidence>
<keyword evidence="11" id="KW-1185">Reference proteome</keyword>
<evidence type="ECO:0000256" key="5">
    <source>
        <dbReference type="ARBA" id="ARBA00022729"/>
    </source>
</evidence>
<dbReference type="GO" id="GO:0015344">
    <property type="term" value="F:siderophore uptake transmembrane transporter activity"/>
    <property type="evidence" value="ECO:0007669"/>
    <property type="project" value="TreeGrafter"/>
</dbReference>
<dbReference type="GO" id="GO:0044718">
    <property type="term" value="P:siderophore transmembrane transport"/>
    <property type="evidence" value="ECO:0007669"/>
    <property type="project" value="TreeGrafter"/>
</dbReference>
<comment type="similarity">
    <text evidence="8">Belongs to the TonB-dependent receptor family.</text>
</comment>
<keyword evidence="6 8" id="KW-0472">Membrane</keyword>
<keyword evidence="7 8" id="KW-0998">Cell outer membrane</keyword>
<dbReference type="PROSITE" id="PS52016">
    <property type="entry name" value="TONB_DEPENDENT_REC_3"/>
    <property type="match status" value="1"/>
</dbReference>
<dbReference type="SUPFAM" id="SSF56935">
    <property type="entry name" value="Porins"/>
    <property type="match status" value="1"/>
</dbReference>
<evidence type="ECO:0000256" key="8">
    <source>
        <dbReference type="PROSITE-ProRule" id="PRU01360"/>
    </source>
</evidence>
<dbReference type="InterPro" id="IPR036942">
    <property type="entry name" value="Beta-barrel_TonB_sf"/>
</dbReference>
<name>A0A3D8YCT4_9BACT</name>
<evidence type="ECO:0000256" key="1">
    <source>
        <dbReference type="ARBA" id="ARBA00004571"/>
    </source>
</evidence>
<comment type="caution">
    <text evidence="10">The sequence shown here is derived from an EMBL/GenBank/DDBJ whole genome shotgun (WGS) entry which is preliminary data.</text>
</comment>
<dbReference type="PANTHER" id="PTHR30069">
    <property type="entry name" value="TONB-DEPENDENT OUTER MEMBRANE RECEPTOR"/>
    <property type="match status" value="1"/>
</dbReference>
<keyword evidence="4 8" id="KW-0812">Transmembrane</keyword>
<keyword evidence="3 8" id="KW-1134">Transmembrane beta strand</keyword>
<reference evidence="10 11" key="1">
    <citation type="submission" date="2018-07" db="EMBL/GenBank/DDBJ databases">
        <title>Dyadobacter roseus sp. nov., isolated from rose rhizosphere soil.</title>
        <authorList>
            <person name="Chen L."/>
        </authorList>
    </citation>
    <scope>NUCLEOTIDE SEQUENCE [LARGE SCALE GENOMIC DNA]</scope>
    <source>
        <strain evidence="10 11">RS19</strain>
    </source>
</reference>
<evidence type="ECO:0000256" key="4">
    <source>
        <dbReference type="ARBA" id="ARBA00022692"/>
    </source>
</evidence>